<dbReference type="eggNOG" id="COG3045">
    <property type="taxonomic scope" value="Bacteria"/>
</dbReference>
<organism evidence="2 3">
    <name type="scientific">Nitrosospira lacus</name>
    <dbReference type="NCBI Taxonomy" id="1288494"/>
    <lineage>
        <taxon>Bacteria</taxon>
        <taxon>Pseudomonadati</taxon>
        <taxon>Pseudomonadota</taxon>
        <taxon>Betaproteobacteria</taxon>
        <taxon>Nitrosomonadales</taxon>
        <taxon>Nitrosomonadaceae</taxon>
        <taxon>Nitrosospira</taxon>
    </lineage>
</organism>
<dbReference type="Proteomes" id="UP000012179">
    <property type="component" value="Chromosome"/>
</dbReference>
<feature type="chain" id="PRO_5010873141" description="CREA signal peptide protein" evidence="1">
    <location>
        <begin position="27"/>
        <end position="163"/>
    </location>
</feature>
<dbReference type="PANTHER" id="PTHR37952">
    <property type="match status" value="1"/>
</dbReference>
<dbReference type="GO" id="GO:0005829">
    <property type="term" value="C:cytosol"/>
    <property type="evidence" value="ECO:0007669"/>
    <property type="project" value="TreeGrafter"/>
</dbReference>
<evidence type="ECO:0000313" key="3">
    <source>
        <dbReference type="Proteomes" id="UP000012179"/>
    </source>
</evidence>
<gene>
    <name evidence="2" type="ORF">EBAPG3_011385</name>
</gene>
<evidence type="ECO:0000256" key="1">
    <source>
        <dbReference type="SAM" id="SignalP"/>
    </source>
</evidence>
<sequence length="163" mass="18233">MTRIQSTLKAMVTILFCAPLCTPVQAELVGEVDTAFRWLGRDDRVVIEAYDDPKVRGITCYVSRARTGGVKGTVGLAEDRAEASIACRQVTEMLHFTEKLPRQEDVFTERMSILFKRLHIVRVVDSKRNTLIYLTYSDKLIDGNPQNSVTAVPVAHATPIPIK</sequence>
<feature type="signal peptide" evidence="1">
    <location>
        <begin position="1"/>
        <end position="26"/>
    </location>
</feature>
<dbReference type="RefSeq" id="WP_004174763.1">
    <property type="nucleotide sequence ID" value="NZ_CP021106.3"/>
</dbReference>
<keyword evidence="3" id="KW-1185">Reference proteome</keyword>
<name>A0A1W6SRA6_9PROT</name>
<dbReference type="PANTHER" id="PTHR37952:SF2">
    <property type="entry name" value="PROTEIN CREA"/>
    <property type="match status" value="1"/>
</dbReference>
<dbReference type="AlphaFoldDB" id="A0A1W6SRA6"/>
<dbReference type="InterPro" id="IPR010292">
    <property type="entry name" value="Uncharacterised_CreA"/>
</dbReference>
<evidence type="ECO:0008006" key="4">
    <source>
        <dbReference type="Google" id="ProtNLM"/>
    </source>
</evidence>
<reference evidence="2 3" key="1">
    <citation type="journal article" date="2015" name="Int. J. Syst. Evol. Microbiol.">
        <title>Nitrosospira lacus sp. nov., a psychrotolerant, ammonia-oxidizing bacterium from sandy lake sediment.</title>
        <authorList>
            <person name="Urakawa H."/>
            <person name="Garcia J.C."/>
            <person name="Nielsen J.L."/>
            <person name="Le V.Q."/>
            <person name="Kozlowski J.A."/>
            <person name="Stein L.Y."/>
            <person name="Lim C.K."/>
            <person name="Pommerening-Roser A."/>
            <person name="Martens-Habbena W."/>
            <person name="Stahl D.A."/>
            <person name="Klotz M.G."/>
        </authorList>
    </citation>
    <scope>NUCLEOTIDE SEQUENCE [LARGE SCALE GENOMIC DNA]</scope>
    <source>
        <strain evidence="2 3">APG3</strain>
    </source>
</reference>
<evidence type="ECO:0000313" key="2">
    <source>
        <dbReference type="EMBL" id="ARO88331.1"/>
    </source>
</evidence>
<dbReference type="Pfam" id="PF05981">
    <property type="entry name" value="CreA"/>
    <property type="match status" value="1"/>
</dbReference>
<dbReference type="PIRSF" id="PIRSF003174">
    <property type="entry name" value="CreA"/>
    <property type="match status" value="1"/>
</dbReference>
<proteinExistence type="predicted"/>
<dbReference type="KEGG" id="nlc:EBAPG3_011385"/>
<dbReference type="EMBL" id="CP021106">
    <property type="protein sequence ID" value="ARO88331.1"/>
    <property type="molecule type" value="Genomic_DNA"/>
</dbReference>
<protein>
    <recommendedName>
        <fullName evidence="4">CREA signal peptide protein</fullName>
    </recommendedName>
</protein>
<keyword evidence="1" id="KW-0732">Signal</keyword>
<accession>A0A1W6SRA6</accession>